<dbReference type="OrthoDB" id="345790at2"/>
<organism evidence="3 4">
    <name type="scientific">Leptospira tipperaryensis</name>
    <dbReference type="NCBI Taxonomy" id="2564040"/>
    <lineage>
        <taxon>Bacteria</taxon>
        <taxon>Pseudomonadati</taxon>
        <taxon>Spirochaetota</taxon>
        <taxon>Spirochaetia</taxon>
        <taxon>Leptospirales</taxon>
        <taxon>Leptospiraceae</taxon>
        <taxon>Leptospira</taxon>
    </lineage>
</organism>
<dbReference type="RefSeq" id="WP_069607507.1">
    <property type="nucleotide sequence ID" value="NZ_CP015217.1"/>
</dbReference>
<proteinExistence type="predicted"/>
<evidence type="ECO:0000259" key="2">
    <source>
        <dbReference type="Pfam" id="PF14238"/>
    </source>
</evidence>
<keyword evidence="1" id="KW-0812">Transmembrane</keyword>
<keyword evidence="1" id="KW-1133">Transmembrane helix</keyword>
<keyword evidence="1" id="KW-0472">Membrane</keyword>
<gene>
    <name evidence="3" type="ORF">A0128_10730</name>
</gene>
<dbReference type="EMBL" id="CP015217">
    <property type="protein sequence ID" value="AOP34280.1"/>
    <property type="molecule type" value="Genomic_DNA"/>
</dbReference>
<accession>A0A1D7UXG0</accession>
<evidence type="ECO:0000313" key="4">
    <source>
        <dbReference type="Proteomes" id="UP000094197"/>
    </source>
</evidence>
<dbReference type="KEGG" id="laj:A0128_10730"/>
<dbReference type="AlphaFoldDB" id="A0A1D7UXG0"/>
<feature type="transmembrane region" description="Helical" evidence="1">
    <location>
        <begin position="20"/>
        <end position="38"/>
    </location>
</feature>
<evidence type="ECO:0000313" key="3">
    <source>
        <dbReference type="EMBL" id="AOP34280.1"/>
    </source>
</evidence>
<dbReference type="InterPro" id="IPR025641">
    <property type="entry name" value="DUF4340"/>
</dbReference>
<name>A0A1D7UXG0_9LEPT</name>
<evidence type="ECO:0000256" key="1">
    <source>
        <dbReference type="SAM" id="Phobius"/>
    </source>
</evidence>
<sequence length="336" mass="38724">MISFSDRCISVLGFLKKEKALFLFLVNVLLGTLTFLISDPLSLFQKNYQNAEPFFPYKRSEVERIQIGRKGHEILLEKKNGEWDVQVRDGIARPDVQKIESLLGALLKLRKFSKIVSHSSNPDFGLNGEEWKLEIQTESGEIRKLEIGVSGKQETGAFVREPESSQIWFVEENLNALVGRGNETFFFSNSLIPQGIETSEIHTILIDFFSKTSPKIEIQKDASGLWKISNVDRGHCWGEDCGTWVERFLKTKAERILKRPFYETISPLSSKEKLKMTIRSGKNSDSIYEIEWIGKTSQKEPVFRSGNDSILYVLDPEFLERFQERFDWKDSFPDSF</sequence>
<feature type="domain" description="DUF4340" evidence="2">
    <location>
        <begin position="95"/>
        <end position="226"/>
    </location>
</feature>
<reference evidence="3 4" key="1">
    <citation type="submission" date="2016-04" db="EMBL/GenBank/DDBJ databases">
        <title>Complete genome seqeunce of Leptospira alstonii serovar Room22.</title>
        <authorList>
            <person name="Nally J.E."/>
            <person name="Bayles D.O."/>
            <person name="Hurley D."/>
            <person name="Fanning S."/>
            <person name="McMahon B.J."/>
            <person name="Arent Z."/>
        </authorList>
    </citation>
    <scope>NUCLEOTIDE SEQUENCE [LARGE SCALE GENOMIC DNA]</scope>
    <source>
        <strain evidence="3 4">GWTS #1</strain>
    </source>
</reference>
<keyword evidence="4" id="KW-1185">Reference proteome</keyword>
<dbReference type="Pfam" id="PF14238">
    <property type="entry name" value="DUF4340"/>
    <property type="match status" value="1"/>
</dbReference>
<protein>
    <recommendedName>
        <fullName evidence="2">DUF4340 domain-containing protein</fullName>
    </recommendedName>
</protein>
<dbReference type="Proteomes" id="UP000094197">
    <property type="component" value="Chromosome 1"/>
</dbReference>